<accession>A0A6I4U3H4</accession>
<dbReference type="GO" id="GO:0008441">
    <property type="term" value="F:3'(2'),5'-bisphosphate nucleotidase activity"/>
    <property type="evidence" value="ECO:0007669"/>
    <property type="project" value="TreeGrafter"/>
</dbReference>
<dbReference type="EMBL" id="WTYR01000001">
    <property type="protein sequence ID" value="MXP08991.1"/>
    <property type="molecule type" value="Genomic_DNA"/>
</dbReference>
<evidence type="ECO:0000313" key="2">
    <source>
        <dbReference type="EMBL" id="MXP08991.1"/>
    </source>
</evidence>
<dbReference type="Gene3D" id="3.30.540.10">
    <property type="entry name" value="Fructose-1,6-Bisphosphatase, subunit A, domain 1"/>
    <property type="match status" value="1"/>
</dbReference>
<gene>
    <name evidence="2" type="ORF">GRI68_02210</name>
</gene>
<dbReference type="PANTHER" id="PTHR43028">
    <property type="entry name" value="3'(2'),5'-BISPHOSPHATE NUCLEOTIDASE 1"/>
    <property type="match status" value="1"/>
</dbReference>
<dbReference type="Gene3D" id="3.40.190.80">
    <property type="match status" value="1"/>
</dbReference>
<name>A0A6I4U3H4_9SPHN</name>
<keyword evidence="3" id="KW-1185">Reference proteome</keyword>
<dbReference type="InterPro" id="IPR000760">
    <property type="entry name" value="Inositol_monophosphatase-like"/>
</dbReference>
<feature type="binding site" evidence="1">
    <location>
        <position position="85"/>
    </location>
    <ligand>
        <name>Mg(2+)</name>
        <dbReference type="ChEBI" id="CHEBI:18420"/>
        <label>1</label>
        <note>catalytic</note>
    </ligand>
</feature>
<dbReference type="OrthoDB" id="9785695at2"/>
<dbReference type="SUPFAM" id="SSF56655">
    <property type="entry name" value="Carbohydrate phosphatase"/>
    <property type="match status" value="1"/>
</dbReference>
<comment type="cofactor">
    <cofactor evidence="1">
        <name>Mg(2+)</name>
        <dbReference type="ChEBI" id="CHEBI:18420"/>
    </cofactor>
</comment>
<dbReference type="GO" id="GO:0050427">
    <property type="term" value="P:3'-phosphoadenosine 5'-phosphosulfate metabolic process"/>
    <property type="evidence" value="ECO:0007669"/>
    <property type="project" value="TreeGrafter"/>
</dbReference>
<dbReference type="AlphaFoldDB" id="A0A6I4U3H4"/>
<dbReference type="PANTHER" id="PTHR43028:SF5">
    <property type="entry name" value="3'(2'),5'-BISPHOSPHATE NUCLEOTIDASE 1"/>
    <property type="match status" value="1"/>
</dbReference>
<feature type="binding site" evidence="1">
    <location>
        <position position="83"/>
    </location>
    <ligand>
        <name>Mg(2+)</name>
        <dbReference type="ChEBI" id="CHEBI:18420"/>
        <label>1</label>
        <note>catalytic</note>
    </ligand>
</feature>
<organism evidence="2 3">
    <name type="scientific">Alteriqipengyuania halimionae</name>
    <dbReference type="NCBI Taxonomy" id="1926630"/>
    <lineage>
        <taxon>Bacteria</taxon>
        <taxon>Pseudomonadati</taxon>
        <taxon>Pseudomonadota</taxon>
        <taxon>Alphaproteobacteria</taxon>
        <taxon>Sphingomonadales</taxon>
        <taxon>Erythrobacteraceae</taxon>
        <taxon>Alteriqipengyuania</taxon>
    </lineage>
</organism>
<protein>
    <submittedName>
        <fullName evidence="2">3'(2'),5'-bisphosphate nucleotidase CysQ</fullName>
    </submittedName>
</protein>
<keyword evidence="1" id="KW-0460">Magnesium</keyword>
<dbReference type="CDD" id="cd01638">
    <property type="entry name" value="CysQ"/>
    <property type="match status" value="1"/>
</dbReference>
<dbReference type="GO" id="GO:0000103">
    <property type="term" value="P:sulfate assimilation"/>
    <property type="evidence" value="ECO:0007669"/>
    <property type="project" value="TreeGrafter"/>
</dbReference>
<dbReference type="Pfam" id="PF00459">
    <property type="entry name" value="Inositol_P"/>
    <property type="match status" value="1"/>
</dbReference>
<sequence length="252" mass="26936">MSDTARTDAELAAAIAEEAGDLLRVLQTSGESSGRELGDIGDRRADELILARLRVSRPDDCILSEESADIGDRHCSTRVWVIDPLDGTRSYCEGSPQWSVHIALVEDGVPTHGAVALPTLGETWRSDQPVKLTPAHDSPRIVVSGSRTPAEAPALAEALGGELIKMGSAGYKAMAVLRGDADIYYHSGGQHEWDNCAPAAVALASGLHCSRIDGAPFRYNCKDTLVPDLLFTHPAWADRALEAISGLEIERS</sequence>
<dbReference type="GO" id="GO:0046872">
    <property type="term" value="F:metal ion binding"/>
    <property type="evidence" value="ECO:0007669"/>
    <property type="project" value="UniProtKB-KW"/>
</dbReference>
<reference evidence="2 3" key="1">
    <citation type="submission" date="2019-12" db="EMBL/GenBank/DDBJ databases">
        <title>Genomic-based taxomic classification of the family Erythrobacteraceae.</title>
        <authorList>
            <person name="Xu L."/>
        </authorList>
    </citation>
    <scope>NUCLEOTIDE SEQUENCE [LARGE SCALE GENOMIC DNA]</scope>
    <source>
        <strain evidence="2 3">LMG 29519</strain>
    </source>
</reference>
<dbReference type="PRINTS" id="PR00377">
    <property type="entry name" value="IMPHPHTASES"/>
</dbReference>
<dbReference type="Proteomes" id="UP000429229">
    <property type="component" value="Unassembled WGS sequence"/>
</dbReference>
<dbReference type="InterPro" id="IPR050725">
    <property type="entry name" value="CysQ/Inositol_MonoPase"/>
</dbReference>
<dbReference type="RefSeq" id="WP_160615495.1">
    <property type="nucleotide sequence ID" value="NZ_WTYR01000001.1"/>
</dbReference>
<comment type="caution">
    <text evidence="2">The sequence shown here is derived from an EMBL/GenBank/DDBJ whole genome shotgun (WGS) entry which is preliminary data.</text>
</comment>
<feature type="binding site" evidence="1">
    <location>
        <position position="65"/>
    </location>
    <ligand>
        <name>Mg(2+)</name>
        <dbReference type="ChEBI" id="CHEBI:18420"/>
        <label>1</label>
        <note>catalytic</note>
    </ligand>
</feature>
<evidence type="ECO:0000256" key="1">
    <source>
        <dbReference type="PIRSR" id="PIRSR600760-2"/>
    </source>
</evidence>
<evidence type="ECO:0000313" key="3">
    <source>
        <dbReference type="Proteomes" id="UP000429229"/>
    </source>
</evidence>
<feature type="binding site" evidence="1">
    <location>
        <position position="194"/>
    </location>
    <ligand>
        <name>Mg(2+)</name>
        <dbReference type="ChEBI" id="CHEBI:18420"/>
        <label>1</label>
        <note>catalytic</note>
    </ligand>
</feature>
<proteinExistence type="predicted"/>
<keyword evidence="1" id="KW-0479">Metal-binding</keyword>
<feature type="binding site" evidence="1">
    <location>
        <position position="86"/>
    </location>
    <ligand>
        <name>Mg(2+)</name>
        <dbReference type="ChEBI" id="CHEBI:18420"/>
        <label>1</label>
        <note>catalytic</note>
    </ligand>
</feature>